<evidence type="ECO:0000313" key="7">
    <source>
        <dbReference type="EMBL" id="SEO67091.1"/>
    </source>
</evidence>
<dbReference type="OrthoDB" id="9802958at2"/>
<evidence type="ECO:0000259" key="6">
    <source>
        <dbReference type="PROSITE" id="PS50249"/>
    </source>
</evidence>
<evidence type="ECO:0000256" key="3">
    <source>
        <dbReference type="ARBA" id="ARBA00022801"/>
    </source>
</evidence>
<dbReference type="STRING" id="406100.SAMN04488052_10296"/>
<keyword evidence="2" id="KW-0479">Metal-binding</keyword>
<keyword evidence="5" id="KW-0482">Metalloprotease</keyword>
<sequence>MSKTEVTPALREELIDASRRALPEEACGILLGRHGVVREIVGMTNQARRPLDQFALDPLEYMHAERDAGQRGLDVLGVWHSHPDGRAEPSESDRRAAWAGWLYVIVGSPGDAHAEIRGWRLNGSRFEEEVLC</sequence>
<evidence type="ECO:0000256" key="2">
    <source>
        <dbReference type="ARBA" id="ARBA00022723"/>
    </source>
</evidence>
<keyword evidence="4" id="KW-0862">Zinc</keyword>
<dbReference type="SMART" id="SM00232">
    <property type="entry name" value="JAB_MPN"/>
    <property type="match status" value="1"/>
</dbReference>
<dbReference type="PROSITE" id="PS50249">
    <property type="entry name" value="MPN"/>
    <property type="match status" value="1"/>
</dbReference>
<evidence type="ECO:0000256" key="1">
    <source>
        <dbReference type="ARBA" id="ARBA00022670"/>
    </source>
</evidence>
<dbReference type="InterPro" id="IPR000555">
    <property type="entry name" value="JAMM/MPN+_dom"/>
</dbReference>
<dbReference type="InterPro" id="IPR028090">
    <property type="entry name" value="JAB_dom_prok"/>
</dbReference>
<dbReference type="CDD" id="cd08070">
    <property type="entry name" value="MPN_like"/>
    <property type="match status" value="1"/>
</dbReference>
<proteinExistence type="predicted"/>
<evidence type="ECO:0000313" key="8">
    <source>
        <dbReference type="Proteomes" id="UP000199657"/>
    </source>
</evidence>
<name>A0A1H8RKU9_9GAMM</name>
<dbReference type="InterPro" id="IPR051929">
    <property type="entry name" value="VirAsm_ModProt"/>
</dbReference>
<dbReference type="SUPFAM" id="SSF102712">
    <property type="entry name" value="JAB1/MPN domain"/>
    <property type="match status" value="1"/>
</dbReference>
<reference evidence="7 8" key="1">
    <citation type="submission" date="2016-10" db="EMBL/GenBank/DDBJ databases">
        <authorList>
            <person name="de Groot N.N."/>
        </authorList>
    </citation>
    <scope>NUCLEOTIDE SEQUENCE [LARGE SCALE GENOMIC DNA]</scope>
    <source>
        <strain evidence="7 8">CGMCC 1.6291</strain>
    </source>
</reference>
<dbReference type="InterPro" id="IPR037518">
    <property type="entry name" value="MPN"/>
</dbReference>
<dbReference type="PANTHER" id="PTHR34858:SF1">
    <property type="entry name" value="CYSO-CYSTEINE PEPTIDASE"/>
    <property type="match status" value="1"/>
</dbReference>
<dbReference type="EMBL" id="FOEG01000002">
    <property type="protein sequence ID" value="SEO67091.1"/>
    <property type="molecule type" value="Genomic_DNA"/>
</dbReference>
<feature type="domain" description="MPN" evidence="6">
    <location>
        <begin position="4"/>
        <end position="125"/>
    </location>
</feature>
<dbReference type="GO" id="GO:0008270">
    <property type="term" value="F:zinc ion binding"/>
    <property type="evidence" value="ECO:0007669"/>
    <property type="project" value="TreeGrafter"/>
</dbReference>
<dbReference type="AlphaFoldDB" id="A0A1H8RKU9"/>
<accession>A0A1H8RKU9</accession>
<keyword evidence="3" id="KW-0378">Hydrolase</keyword>
<organism evidence="7 8">
    <name type="scientific">Aquisalimonas asiatica</name>
    <dbReference type="NCBI Taxonomy" id="406100"/>
    <lineage>
        <taxon>Bacteria</taxon>
        <taxon>Pseudomonadati</taxon>
        <taxon>Pseudomonadota</taxon>
        <taxon>Gammaproteobacteria</taxon>
        <taxon>Chromatiales</taxon>
        <taxon>Ectothiorhodospiraceae</taxon>
        <taxon>Aquisalimonas</taxon>
    </lineage>
</organism>
<dbReference type="RefSeq" id="WP_091640596.1">
    <property type="nucleotide sequence ID" value="NZ_FOEG01000002.1"/>
</dbReference>
<dbReference type="FunFam" id="3.40.140.10:FF:000085">
    <property type="entry name" value="Mov34/MPN/PAD-1 family protein"/>
    <property type="match status" value="1"/>
</dbReference>
<dbReference type="GO" id="GO:0008235">
    <property type="term" value="F:metalloexopeptidase activity"/>
    <property type="evidence" value="ECO:0007669"/>
    <property type="project" value="TreeGrafter"/>
</dbReference>
<dbReference type="PANTHER" id="PTHR34858">
    <property type="entry name" value="CYSO-CYSTEINE PEPTIDASE"/>
    <property type="match status" value="1"/>
</dbReference>
<keyword evidence="1" id="KW-0645">Protease</keyword>
<evidence type="ECO:0000256" key="5">
    <source>
        <dbReference type="ARBA" id="ARBA00023049"/>
    </source>
</evidence>
<dbReference type="Proteomes" id="UP000199657">
    <property type="component" value="Unassembled WGS sequence"/>
</dbReference>
<dbReference type="GO" id="GO:0000502">
    <property type="term" value="C:proteasome complex"/>
    <property type="evidence" value="ECO:0007669"/>
    <property type="project" value="UniProtKB-KW"/>
</dbReference>
<keyword evidence="7" id="KW-0647">Proteasome</keyword>
<dbReference type="Pfam" id="PF14464">
    <property type="entry name" value="Prok-JAB"/>
    <property type="match status" value="1"/>
</dbReference>
<dbReference type="Gene3D" id="3.40.140.10">
    <property type="entry name" value="Cytidine Deaminase, domain 2"/>
    <property type="match status" value="1"/>
</dbReference>
<dbReference type="GO" id="GO:0006508">
    <property type="term" value="P:proteolysis"/>
    <property type="evidence" value="ECO:0007669"/>
    <property type="project" value="UniProtKB-KW"/>
</dbReference>
<keyword evidence="8" id="KW-1185">Reference proteome</keyword>
<evidence type="ECO:0000256" key="4">
    <source>
        <dbReference type="ARBA" id="ARBA00022833"/>
    </source>
</evidence>
<gene>
    <name evidence="7" type="ORF">SAMN04488052_10296</name>
</gene>
<protein>
    <submittedName>
        <fullName evidence="7">Proteasome lid subunit RPN8/RPN11, contains Jab1/MPN metalloenzyme (JAMM) motif</fullName>
    </submittedName>
</protein>